<dbReference type="Proteomes" id="UP001183643">
    <property type="component" value="Unassembled WGS sequence"/>
</dbReference>
<keyword evidence="2" id="KW-1185">Reference proteome</keyword>
<proteinExistence type="predicted"/>
<evidence type="ECO:0000313" key="1">
    <source>
        <dbReference type="EMBL" id="MDR7280972.1"/>
    </source>
</evidence>
<reference evidence="1" key="1">
    <citation type="submission" date="2023-07" db="EMBL/GenBank/DDBJ databases">
        <title>Sequencing the genomes of 1000 actinobacteria strains.</title>
        <authorList>
            <person name="Klenk H.-P."/>
        </authorList>
    </citation>
    <scope>NUCLEOTIDE SEQUENCE</scope>
    <source>
        <strain evidence="1">DSM 44707</strain>
    </source>
</reference>
<sequence length="132" mass="13838">MIDDRPIRVVLDATAVSAYCKGSIDVGEILGEVSDEAAVVALPVLCVVEAWPAVADIHLLDVLLTHRHTRVLGLEPTEWERLSAAYDATDRLDVASTVVASDGNGGAAILTAAPDLYASFSDNGTVIPISPN</sequence>
<dbReference type="AlphaFoldDB" id="A0AAE3YXG0"/>
<evidence type="ECO:0008006" key="3">
    <source>
        <dbReference type="Google" id="ProtNLM"/>
    </source>
</evidence>
<accession>A0AAE3YXG0</accession>
<dbReference type="EMBL" id="JAVDYB010000001">
    <property type="protein sequence ID" value="MDR7280972.1"/>
    <property type="molecule type" value="Genomic_DNA"/>
</dbReference>
<name>A0AAE3YXG0_9ACTN</name>
<organism evidence="1 2">
    <name type="scientific">Catenuloplanes atrovinosus</name>
    <dbReference type="NCBI Taxonomy" id="137266"/>
    <lineage>
        <taxon>Bacteria</taxon>
        <taxon>Bacillati</taxon>
        <taxon>Actinomycetota</taxon>
        <taxon>Actinomycetes</taxon>
        <taxon>Micromonosporales</taxon>
        <taxon>Micromonosporaceae</taxon>
        <taxon>Catenuloplanes</taxon>
    </lineage>
</organism>
<comment type="caution">
    <text evidence="1">The sequence shown here is derived from an EMBL/GenBank/DDBJ whole genome shotgun (WGS) entry which is preliminary data.</text>
</comment>
<dbReference type="RefSeq" id="WP_310375827.1">
    <property type="nucleotide sequence ID" value="NZ_JAVDYB010000001.1"/>
</dbReference>
<protein>
    <recommendedName>
        <fullName evidence="3">PIN domain-containing protein</fullName>
    </recommendedName>
</protein>
<evidence type="ECO:0000313" key="2">
    <source>
        <dbReference type="Proteomes" id="UP001183643"/>
    </source>
</evidence>
<gene>
    <name evidence="1" type="ORF">J2S41_007750</name>
</gene>